<feature type="transmembrane region" description="Helical" evidence="1">
    <location>
        <begin position="12"/>
        <end position="30"/>
    </location>
</feature>
<feature type="transmembrane region" description="Helical" evidence="1">
    <location>
        <begin position="79"/>
        <end position="110"/>
    </location>
</feature>
<name>A0ABP1CJG4_9APHY</name>
<evidence type="ECO:0000313" key="4">
    <source>
        <dbReference type="Proteomes" id="UP001497453"/>
    </source>
</evidence>
<evidence type="ECO:0000259" key="2">
    <source>
        <dbReference type="Pfam" id="PF20151"/>
    </source>
</evidence>
<accession>A0ABP1CJG4</accession>
<proteinExistence type="predicted"/>
<organism evidence="3 4">
    <name type="scientific">Somion occarium</name>
    <dbReference type="NCBI Taxonomy" id="3059160"/>
    <lineage>
        <taxon>Eukaryota</taxon>
        <taxon>Fungi</taxon>
        <taxon>Dikarya</taxon>
        <taxon>Basidiomycota</taxon>
        <taxon>Agaricomycotina</taxon>
        <taxon>Agaricomycetes</taxon>
        <taxon>Polyporales</taxon>
        <taxon>Cerrenaceae</taxon>
        <taxon>Somion</taxon>
    </lineage>
</organism>
<feature type="transmembrane region" description="Helical" evidence="1">
    <location>
        <begin position="165"/>
        <end position="192"/>
    </location>
</feature>
<keyword evidence="4" id="KW-1185">Reference proteome</keyword>
<evidence type="ECO:0000313" key="3">
    <source>
        <dbReference type="EMBL" id="CAL1694784.1"/>
    </source>
</evidence>
<feature type="domain" description="DUF6533" evidence="2">
    <location>
        <begin position="23"/>
        <end position="54"/>
    </location>
</feature>
<sequence>MLLTWGNVPEGPPWACFSMTIVMITLDLEISLVWSQSKKRPAFYLFIFNRFFAFFFLIFDSIPLTKAGTNSSHVWISTTLLFLSFCVIYLMCDDLVTLLTTLTVQAILMLRVYALYERSRKILVFLLTVCLLELAAMATLVGVTIKHLDHILIASTDTGCYYHGILKFSALFWVPGLVYEPILFLMVAYKAWPLTKGNKGPRIPLVTRMARDSLFYFVIVFALLLISTLIWARAPTYINMVMPWSAALPSILGSRLLLNMREIVSRQMNGSYIIESFAGNQTIPFRNPSSTFEAEEESELATLQDA</sequence>
<gene>
    <name evidence="3" type="ORF">GFSPODELE1_LOCUS459</name>
</gene>
<feature type="transmembrane region" description="Helical" evidence="1">
    <location>
        <begin position="213"/>
        <end position="231"/>
    </location>
</feature>
<keyword evidence="1" id="KW-0812">Transmembrane</keyword>
<protein>
    <recommendedName>
        <fullName evidence="2">DUF6533 domain-containing protein</fullName>
    </recommendedName>
</protein>
<dbReference type="Pfam" id="PF20151">
    <property type="entry name" value="DUF6533"/>
    <property type="match status" value="1"/>
</dbReference>
<dbReference type="EMBL" id="OZ037944">
    <property type="protein sequence ID" value="CAL1694784.1"/>
    <property type="molecule type" value="Genomic_DNA"/>
</dbReference>
<feature type="transmembrane region" description="Helical" evidence="1">
    <location>
        <begin position="42"/>
        <end position="59"/>
    </location>
</feature>
<keyword evidence="1" id="KW-0472">Membrane</keyword>
<feature type="transmembrane region" description="Helical" evidence="1">
    <location>
        <begin position="122"/>
        <end position="145"/>
    </location>
</feature>
<feature type="transmembrane region" description="Helical" evidence="1">
    <location>
        <begin position="237"/>
        <end position="258"/>
    </location>
</feature>
<dbReference type="Proteomes" id="UP001497453">
    <property type="component" value="Chromosome 1"/>
</dbReference>
<dbReference type="InterPro" id="IPR045340">
    <property type="entry name" value="DUF6533"/>
</dbReference>
<reference evidence="4" key="1">
    <citation type="submission" date="2024-04" db="EMBL/GenBank/DDBJ databases">
        <authorList>
            <person name="Shaw F."/>
            <person name="Minotto A."/>
        </authorList>
    </citation>
    <scope>NUCLEOTIDE SEQUENCE [LARGE SCALE GENOMIC DNA]</scope>
</reference>
<evidence type="ECO:0000256" key="1">
    <source>
        <dbReference type="SAM" id="Phobius"/>
    </source>
</evidence>
<keyword evidence="1" id="KW-1133">Transmembrane helix</keyword>